<dbReference type="PANTHER" id="PTHR30055">
    <property type="entry name" value="HTH-TYPE TRANSCRIPTIONAL REGULATOR RUTR"/>
    <property type="match status" value="1"/>
</dbReference>
<dbReference type="PROSITE" id="PS50977">
    <property type="entry name" value="HTH_TETR_2"/>
    <property type="match status" value="1"/>
</dbReference>
<dbReference type="GO" id="GO:0003700">
    <property type="term" value="F:DNA-binding transcription factor activity"/>
    <property type="evidence" value="ECO:0007669"/>
    <property type="project" value="TreeGrafter"/>
</dbReference>
<dbReference type="PANTHER" id="PTHR30055:SF226">
    <property type="entry name" value="HTH-TYPE TRANSCRIPTIONAL REGULATOR PKSA"/>
    <property type="match status" value="1"/>
</dbReference>
<comment type="caution">
    <text evidence="4">The sequence shown here is derived from an EMBL/GenBank/DDBJ whole genome shotgun (WGS) entry which is preliminary data.</text>
</comment>
<evidence type="ECO:0000259" key="3">
    <source>
        <dbReference type="PROSITE" id="PS50977"/>
    </source>
</evidence>
<proteinExistence type="predicted"/>
<accession>A0A3P2RGK0</accession>
<feature type="domain" description="HTH tetR-type" evidence="3">
    <location>
        <begin position="3"/>
        <end position="63"/>
    </location>
</feature>
<dbReference type="EMBL" id="RHGY01000001">
    <property type="protein sequence ID" value="RRG18451.1"/>
    <property type="molecule type" value="Genomic_DNA"/>
</dbReference>
<dbReference type="InterPro" id="IPR001647">
    <property type="entry name" value="HTH_TetR"/>
</dbReference>
<dbReference type="RefSeq" id="WP_124942432.1">
    <property type="nucleotide sequence ID" value="NZ_RHGY01000001.1"/>
</dbReference>
<dbReference type="AlphaFoldDB" id="A0A3P2RGK0"/>
<dbReference type="GO" id="GO:0000976">
    <property type="term" value="F:transcription cis-regulatory region binding"/>
    <property type="evidence" value="ECO:0007669"/>
    <property type="project" value="TreeGrafter"/>
</dbReference>
<dbReference type="PRINTS" id="PR00455">
    <property type="entry name" value="HTHTETR"/>
</dbReference>
<keyword evidence="1 2" id="KW-0238">DNA-binding</keyword>
<dbReference type="Gene3D" id="1.10.357.10">
    <property type="entry name" value="Tetracycline Repressor, domain 2"/>
    <property type="match status" value="1"/>
</dbReference>
<evidence type="ECO:0000313" key="4">
    <source>
        <dbReference type="EMBL" id="RRG18451.1"/>
    </source>
</evidence>
<reference evidence="4 5" key="1">
    <citation type="submission" date="2018-10" db="EMBL/GenBank/DDBJ databases">
        <title>Draft genome sequence of Weissella viridescens UCO-SMC3.</title>
        <authorList>
            <person name="Garcia-Cancino A."/>
            <person name="Espinoza-Monje M."/>
            <person name="Albarracin L."/>
            <person name="Garcia-Castillo V."/>
            <person name="Campos-Martin J."/>
            <person name="Nakano Y."/>
            <person name="Guitierrez-Zamorano C."/>
            <person name="Ikeda-Ohtsubo W."/>
            <person name="Morita H."/>
            <person name="Kitazawa H."/>
            <person name="Villena J."/>
        </authorList>
    </citation>
    <scope>NUCLEOTIDE SEQUENCE [LARGE SCALE GENOMIC DNA]</scope>
    <source>
        <strain evidence="4 5">UCO-SMC3</strain>
    </source>
</reference>
<evidence type="ECO:0000256" key="2">
    <source>
        <dbReference type="PROSITE-ProRule" id="PRU00335"/>
    </source>
</evidence>
<dbReference type="InterPro" id="IPR009057">
    <property type="entry name" value="Homeodomain-like_sf"/>
</dbReference>
<name>A0A3P2RGK0_WEIVI</name>
<feature type="DNA-binding region" description="H-T-H motif" evidence="2">
    <location>
        <begin position="26"/>
        <end position="45"/>
    </location>
</feature>
<dbReference type="SUPFAM" id="SSF46689">
    <property type="entry name" value="Homeodomain-like"/>
    <property type="match status" value="1"/>
</dbReference>
<gene>
    <name evidence="4" type="ORF">D3P96_00230</name>
</gene>
<protein>
    <submittedName>
        <fullName evidence="4">TetR/AcrR family transcriptional regulator</fullName>
    </submittedName>
</protein>
<dbReference type="InterPro" id="IPR050109">
    <property type="entry name" value="HTH-type_TetR-like_transc_reg"/>
</dbReference>
<evidence type="ECO:0000256" key="1">
    <source>
        <dbReference type="ARBA" id="ARBA00023125"/>
    </source>
</evidence>
<evidence type="ECO:0000313" key="5">
    <source>
        <dbReference type="Proteomes" id="UP000275836"/>
    </source>
</evidence>
<organism evidence="4 5">
    <name type="scientific">Weissella viridescens</name>
    <name type="common">Lactobacillus viridescens</name>
    <dbReference type="NCBI Taxonomy" id="1629"/>
    <lineage>
        <taxon>Bacteria</taxon>
        <taxon>Bacillati</taxon>
        <taxon>Bacillota</taxon>
        <taxon>Bacilli</taxon>
        <taxon>Lactobacillales</taxon>
        <taxon>Lactobacillaceae</taxon>
        <taxon>Weissella</taxon>
    </lineage>
</organism>
<dbReference type="Pfam" id="PF00440">
    <property type="entry name" value="TetR_N"/>
    <property type="match status" value="1"/>
</dbReference>
<dbReference type="Proteomes" id="UP000275836">
    <property type="component" value="Unassembled WGS sequence"/>
</dbReference>
<sequence>MSKVNQVQIFQAAREVLDEKGYEKARLADVARKLDISSAALYKHFKNKEDLFEGTLIDWLNMIDEPLFAANERAKPAERDRALHDWMWLLSSRRQEYFFEEPELTKLYKEVLERNHELLNPRLVAFSEVVENIMAWDTFRHQRGATIMQTFAMFYHPYFVNMWKDPLLKTLFESTWLEINPILADTQTET</sequence>
<dbReference type="OrthoDB" id="9815924at2"/>